<evidence type="ECO:0000313" key="2">
    <source>
        <dbReference type="Proteomes" id="UP000319576"/>
    </source>
</evidence>
<dbReference type="OrthoDB" id="290395at2"/>
<proteinExistence type="predicted"/>
<dbReference type="RefSeq" id="WP_145235341.1">
    <property type="nucleotide sequence ID" value="NZ_CP036273.1"/>
</dbReference>
<name>A0A517XPG1_9BACT</name>
<evidence type="ECO:0000313" key="1">
    <source>
        <dbReference type="EMBL" id="QDU19383.1"/>
    </source>
</evidence>
<dbReference type="EMBL" id="CP036273">
    <property type="protein sequence ID" value="QDU19383.1"/>
    <property type="molecule type" value="Genomic_DNA"/>
</dbReference>
<gene>
    <name evidence="1" type="ORF">ETAA1_13070</name>
</gene>
<dbReference type="KEGG" id="uli:ETAA1_13070"/>
<keyword evidence="2" id="KW-1185">Reference proteome</keyword>
<dbReference type="AlphaFoldDB" id="A0A517XPG1"/>
<dbReference type="Proteomes" id="UP000319576">
    <property type="component" value="Chromosome"/>
</dbReference>
<protein>
    <submittedName>
        <fullName evidence="1">Uncharacterized protein</fullName>
    </submittedName>
</protein>
<organism evidence="1 2">
    <name type="scientific">Urbifossiella limnaea</name>
    <dbReference type="NCBI Taxonomy" id="2528023"/>
    <lineage>
        <taxon>Bacteria</taxon>
        <taxon>Pseudomonadati</taxon>
        <taxon>Planctomycetota</taxon>
        <taxon>Planctomycetia</taxon>
        <taxon>Gemmatales</taxon>
        <taxon>Gemmataceae</taxon>
        <taxon>Urbifossiella</taxon>
    </lineage>
</organism>
<accession>A0A517XPG1</accession>
<sequence>MTALHRRPGIASAATLAGIVLTLGVAHAVAPEWSRAAGLDVWNAGDARADLAVTLARGDDLAVEHESIMSQIRGSLGVVTRLADGRLTLDRAVDELIVLNQGRTAWQDGLEYAHPTAPTHRRRVARYAIDKLANEYLDNPAAWAELSARLEAEYRALPD</sequence>
<reference evidence="1 2" key="1">
    <citation type="submission" date="2019-02" db="EMBL/GenBank/DDBJ databases">
        <title>Deep-cultivation of Planctomycetes and their phenomic and genomic characterization uncovers novel biology.</title>
        <authorList>
            <person name="Wiegand S."/>
            <person name="Jogler M."/>
            <person name="Boedeker C."/>
            <person name="Pinto D."/>
            <person name="Vollmers J."/>
            <person name="Rivas-Marin E."/>
            <person name="Kohn T."/>
            <person name="Peeters S.H."/>
            <person name="Heuer A."/>
            <person name="Rast P."/>
            <person name="Oberbeckmann S."/>
            <person name="Bunk B."/>
            <person name="Jeske O."/>
            <person name="Meyerdierks A."/>
            <person name="Storesund J.E."/>
            <person name="Kallscheuer N."/>
            <person name="Luecker S."/>
            <person name="Lage O.M."/>
            <person name="Pohl T."/>
            <person name="Merkel B.J."/>
            <person name="Hornburger P."/>
            <person name="Mueller R.-W."/>
            <person name="Bruemmer F."/>
            <person name="Labrenz M."/>
            <person name="Spormann A.M."/>
            <person name="Op den Camp H."/>
            <person name="Overmann J."/>
            <person name="Amann R."/>
            <person name="Jetten M.S.M."/>
            <person name="Mascher T."/>
            <person name="Medema M.H."/>
            <person name="Devos D.P."/>
            <person name="Kaster A.-K."/>
            <person name="Ovreas L."/>
            <person name="Rohde M."/>
            <person name="Galperin M.Y."/>
            <person name="Jogler C."/>
        </authorList>
    </citation>
    <scope>NUCLEOTIDE SEQUENCE [LARGE SCALE GENOMIC DNA]</scope>
    <source>
        <strain evidence="1 2">ETA_A1</strain>
    </source>
</reference>